<sequence>MKAKELAKLLLENPESEVVIMNDYGEVIDCTYITICNKGEELQEGSSRSQYLTGSTPYKWPVSTKDIIFIGGEE</sequence>
<dbReference type="KEGG" id="vg:14013100"/>
<gene>
    <name evidence="1" type="ORF">RaK2_00512</name>
</gene>
<dbReference type="EMBL" id="JQ513383">
    <property type="protein sequence ID" value="AFA44785.1"/>
    <property type="molecule type" value="Genomic_DNA"/>
</dbReference>
<reference evidence="1 2" key="1">
    <citation type="journal article" date="2012" name="J. Virol.">
        <title>Genome of Klebsiella sp.-Infecting Bacteriophage vB_KleM_RaK2.</title>
        <authorList>
            <person name="Simoliunas E."/>
            <person name="Kaliniene L."/>
            <person name="Truncaite L."/>
            <person name="Klausa V."/>
            <person name="Zajanckauskaite A."/>
            <person name="Meskys R."/>
        </authorList>
    </citation>
    <scope>NUCLEOTIDE SEQUENCE [LARGE SCALE GENOMIC DNA]</scope>
</reference>
<keyword evidence="2" id="KW-1185">Reference proteome</keyword>
<organism evidence="1 2">
    <name type="scientific">Klebsiella phage vB_KleM_RaK2</name>
    <dbReference type="NCBI Taxonomy" id="1147094"/>
    <lineage>
        <taxon>Viruses</taxon>
        <taxon>Duplodnaviria</taxon>
        <taxon>Heunggongvirae</taxon>
        <taxon>Uroviricota</taxon>
        <taxon>Caudoviricetes</taxon>
        <taxon>Alcyoneusvirus</taxon>
        <taxon>Alcyoneusvirus RaK2</taxon>
    </lineage>
</organism>
<evidence type="ECO:0000313" key="1">
    <source>
        <dbReference type="EMBL" id="AFA44785.1"/>
    </source>
</evidence>
<evidence type="ECO:0000313" key="2">
    <source>
        <dbReference type="Proteomes" id="UP000007524"/>
    </source>
</evidence>
<dbReference type="Proteomes" id="UP000007524">
    <property type="component" value="Segment"/>
</dbReference>
<proteinExistence type="predicted"/>
<name>H6X4W9_9CAUD</name>
<dbReference type="GeneID" id="14013100"/>
<protein>
    <submittedName>
        <fullName evidence="1">Uncharacterized protein</fullName>
    </submittedName>
</protein>
<accession>H6X4W9</accession>
<dbReference type="RefSeq" id="YP_007007667.1">
    <property type="nucleotide sequence ID" value="NC_019526.1"/>
</dbReference>